<feature type="domain" description="Cupin type-2" evidence="2">
    <location>
        <begin position="44"/>
        <end position="109"/>
    </location>
</feature>
<keyword evidence="1" id="KW-0472">Membrane</keyword>
<dbReference type="RefSeq" id="WP_377968170.1">
    <property type="nucleotide sequence ID" value="NZ_JBHZOL010000113.1"/>
</dbReference>
<dbReference type="Proteomes" id="UP001600165">
    <property type="component" value="Unassembled WGS sequence"/>
</dbReference>
<dbReference type="PANTHER" id="PTHR36440">
    <property type="entry name" value="PUTATIVE (AFU_ORTHOLOGUE AFUA_8G07350)-RELATED"/>
    <property type="match status" value="1"/>
</dbReference>
<sequence length="193" mass="21385">MISTNLETNQHEPIETIVNPVTGDRMTILQSADQSQGNTAKIRFDLPPGAQGSPLHYHTEMDETFTVLQGCLTMEVCEKGQVQVLQAGDRLHVSAGVHHSFCNASDDWVSFTTENNPAMGFEQFIRGLYGLAIDGKVNADGMPTNFLEMAILLRLSDTVPVGISSFLFSLVLNALVWIAQILKVDRTVMKYWR</sequence>
<comment type="caution">
    <text evidence="3">The sequence shown here is derived from an EMBL/GenBank/DDBJ whole genome shotgun (WGS) entry which is preliminary data.</text>
</comment>
<evidence type="ECO:0000259" key="2">
    <source>
        <dbReference type="Pfam" id="PF07883"/>
    </source>
</evidence>
<dbReference type="InterPro" id="IPR013096">
    <property type="entry name" value="Cupin_2"/>
</dbReference>
<proteinExistence type="predicted"/>
<dbReference type="SUPFAM" id="SSF51182">
    <property type="entry name" value="RmlC-like cupins"/>
    <property type="match status" value="1"/>
</dbReference>
<dbReference type="InterPro" id="IPR053146">
    <property type="entry name" value="QDO-like"/>
</dbReference>
<dbReference type="EMBL" id="JBHZOL010000113">
    <property type="protein sequence ID" value="MFE4108541.1"/>
    <property type="molecule type" value="Genomic_DNA"/>
</dbReference>
<evidence type="ECO:0000256" key="1">
    <source>
        <dbReference type="SAM" id="Phobius"/>
    </source>
</evidence>
<evidence type="ECO:0000313" key="4">
    <source>
        <dbReference type="Proteomes" id="UP001600165"/>
    </source>
</evidence>
<dbReference type="InterPro" id="IPR011051">
    <property type="entry name" value="RmlC_Cupin_sf"/>
</dbReference>
<gene>
    <name evidence="3" type="ORF">ACFVKH_19870</name>
</gene>
<evidence type="ECO:0000313" key="3">
    <source>
        <dbReference type="EMBL" id="MFE4108541.1"/>
    </source>
</evidence>
<dbReference type="Gene3D" id="2.60.120.10">
    <property type="entry name" value="Jelly Rolls"/>
    <property type="match status" value="1"/>
</dbReference>
<name>A0ABW6IK10_9CYAN</name>
<dbReference type="InterPro" id="IPR014710">
    <property type="entry name" value="RmlC-like_jellyroll"/>
</dbReference>
<feature type="transmembrane region" description="Helical" evidence="1">
    <location>
        <begin position="161"/>
        <end position="182"/>
    </location>
</feature>
<reference evidence="3 4" key="1">
    <citation type="submission" date="2024-10" db="EMBL/GenBank/DDBJ databases">
        <authorList>
            <person name="Ratan Roy A."/>
            <person name="Morales Sandoval P.H."/>
            <person name="De Los Santos Villalobos S."/>
            <person name="Chakraborty S."/>
            <person name="Mukherjee J."/>
        </authorList>
    </citation>
    <scope>NUCLEOTIDE SEQUENCE [LARGE SCALE GENOMIC DNA]</scope>
    <source>
        <strain evidence="3 4">S1</strain>
    </source>
</reference>
<dbReference type="PANTHER" id="PTHR36440:SF1">
    <property type="entry name" value="PUTATIVE (AFU_ORTHOLOGUE AFUA_8G07350)-RELATED"/>
    <property type="match status" value="1"/>
</dbReference>
<accession>A0ABW6IK10</accession>
<keyword evidence="1" id="KW-1133">Transmembrane helix</keyword>
<dbReference type="Pfam" id="PF07883">
    <property type="entry name" value="Cupin_2"/>
    <property type="match status" value="1"/>
</dbReference>
<keyword evidence="1" id="KW-0812">Transmembrane</keyword>
<keyword evidence="4" id="KW-1185">Reference proteome</keyword>
<organism evidence="3 4">
    <name type="scientific">Almyronema epifaneia S1</name>
    <dbReference type="NCBI Taxonomy" id="2991925"/>
    <lineage>
        <taxon>Bacteria</taxon>
        <taxon>Bacillati</taxon>
        <taxon>Cyanobacteriota</taxon>
        <taxon>Cyanophyceae</taxon>
        <taxon>Nodosilineales</taxon>
        <taxon>Nodosilineaceae</taxon>
        <taxon>Almyronema</taxon>
        <taxon>Almyronema epifaneia</taxon>
    </lineage>
</organism>
<protein>
    <submittedName>
        <fullName evidence="3">Cupin domain-containing protein</fullName>
    </submittedName>
</protein>